<dbReference type="Proteomes" id="UP000479000">
    <property type="component" value="Unassembled WGS sequence"/>
</dbReference>
<protein>
    <submittedName>
        <fullName evidence="2">Uncharacterized protein</fullName>
    </submittedName>
</protein>
<feature type="transmembrane region" description="Helical" evidence="1">
    <location>
        <begin position="68"/>
        <end position="86"/>
    </location>
</feature>
<dbReference type="EMBL" id="CADCXU010011320">
    <property type="protein sequence ID" value="CAB0001716.1"/>
    <property type="molecule type" value="Genomic_DNA"/>
</dbReference>
<gene>
    <name evidence="2" type="ORF">NTEN_LOCUS7503</name>
</gene>
<organism evidence="2 3">
    <name type="scientific">Nesidiocoris tenuis</name>
    <dbReference type="NCBI Taxonomy" id="355587"/>
    <lineage>
        <taxon>Eukaryota</taxon>
        <taxon>Metazoa</taxon>
        <taxon>Ecdysozoa</taxon>
        <taxon>Arthropoda</taxon>
        <taxon>Hexapoda</taxon>
        <taxon>Insecta</taxon>
        <taxon>Pterygota</taxon>
        <taxon>Neoptera</taxon>
        <taxon>Paraneoptera</taxon>
        <taxon>Hemiptera</taxon>
        <taxon>Heteroptera</taxon>
        <taxon>Panheteroptera</taxon>
        <taxon>Cimicomorpha</taxon>
        <taxon>Miridae</taxon>
        <taxon>Dicyphina</taxon>
        <taxon>Nesidiocoris</taxon>
    </lineage>
</organism>
<name>A0A6H5GED1_9HEMI</name>
<evidence type="ECO:0000313" key="2">
    <source>
        <dbReference type="EMBL" id="CAB0001716.1"/>
    </source>
</evidence>
<evidence type="ECO:0000256" key="1">
    <source>
        <dbReference type="SAM" id="Phobius"/>
    </source>
</evidence>
<keyword evidence="1" id="KW-0812">Transmembrane</keyword>
<sequence length="98" mass="11203">MFGPKCNICFMIISVWGVLQLTSMAVCCWLRAVGFLEDLPVAHHDYTDVSKFQKDLEHSYSIAARNCWVAAALYVLTFLVSGYLYYKNTRATLKVKKE</sequence>
<evidence type="ECO:0000313" key="3">
    <source>
        <dbReference type="Proteomes" id="UP000479000"/>
    </source>
</evidence>
<feature type="transmembrane region" description="Helical" evidence="1">
    <location>
        <begin position="7"/>
        <end position="32"/>
    </location>
</feature>
<reference evidence="2 3" key="1">
    <citation type="submission" date="2020-02" db="EMBL/GenBank/DDBJ databases">
        <authorList>
            <person name="Ferguson B K."/>
        </authorList>
    </citation>
    <scope>NUCLEOTIDE SEQUENCE [LARGE SCALE GENOMIC DNA]</scope>
</reference>
<keyword evidence="1" id="KW-1133">Transmembrane helix</keyword>
<dbReference type="OrthoDB" id="67317at2759"/>
<proteinExistence type="predicted"/>
<keyword evidence="1" id="KW-0472">Membrane</keyword>
<keyword evidence="3" id="KW-1185">Reference proteome</keyword>
<dbReference type="AlphaFoldDB" id="A0A6H5GED1"/>
<accession>A0A6H5GED1</accession>